<feature type="transmembrane region" description="Helical" evidence="1">
    <location>
        <begin position="39"/>
        <end position="57"/>
    </location>
</feature>
<dbReference type="RefSeq" id="WP_190250253.1">
    <property type="nucleotide sequence ID" value="NZ_BMPI01000011.1"/>
</dbReference>
<dbReference type="AlphaFoldDB" id="A0A917TJD3"/>
<evidence type="ECO:0000256" key="1">
    <source>
        <dbReference type="SAM" id="Phobius"/>
    </source>
</evidence>
<organism evidence="2 3">
    <name type="scientific">Dactylosporangium sucinum</name>
    <dbReference type="NCBI Taxonomy" id="1424081"/>
    <lineage>
        <taxon>Bacteria</taxon>
        <taxon>Bacillati</taxon>
        <taxon>Actinomycetota</taxon>
        <taxon>Actinomycetes</taxon>
        <taxon>Micromonosporales</taxon>
        <taxon>Micromonosporaceae</taxon>
        <taxon>Dactylosporangium</taxon>
    </lineage>
</organism>
<keyword evidence="1" id="KW-0812">Transmembrane</keyword>
<dbReference type="InterPro" id="IPR036278">
    <property type="entry name" value="Sialidase_sf"/>
</dbReference>
<keyword evidence="3" id="KW-1185">Reference proteome</keyword>
<comment type="caution">
    <text evidence="2">The sequence shown here is derived from an EMBL/GenBank/DDBJ whole genome shotgun (WGS) entry which is preliminary data.</text>
</comment>
<protein>
    <submittedName>
        <fullName evidence="2">Uncharacterized protein</fullName>
    </submittedName>
</protein>
<accession>A0A917TJD3</accession>
<evidence type="ECO:0000313" key="3">
    <source>
        <dbReference type="Proteomes" id="UP000642070"/>
    </source>
</evidence>
<dbReference type="Gene3D" id="2.130.10.10">
    <property type="entry name" value="YVTN repeat-like/Quinoprotein amine dehydrogenase"/>
    <property type="match status" value="1"/>
</dbReference>
<reference evidence="2" key="2">
    <citation type="submission" date="2020-09" db="EMBL/GenBank/DDBJ databases">
        <authorList>
            <person name="Sun Q."/>
            <person name="Ohkuma M."/>
        </authorList>
    </citation>
    <scope>NUCLEOTIDE SEQUENCE</scope>
    <source>
        <strain evidence="2">JCM 19831</strain>
    </source>
</reference>
<dbReference type="Proteomes" id="UP000642070">
    <property type="component" value="Unassembled WGS sequence"/>
</dbReference>
<keyword evidence="1" id="KW-0472">Membrane</keyword>
<reference evidence="2" key="1">
    <citation type="journal article" date="2014" name="Int. J. Syst. Evol. Microbiol.">
        <title>Complete genome sequence of Corynebacterium casei LMG S-19264T (=DSM 44701T), isolated from a smear-ripened cheese.</title>
        <authorList>
            <consortium name="US DOE Joint Genome Institute (JGI-PGF)"/>
            <person name="Walter F."/>
            <person name="Albersmeier A."/>
            <person name="Kalinowski J."/>
            <person name="Ruckert C."/>
        </authorList>
    </citation>
    <scope>NUCLEOTIDE SEQUENCE</scope>
    <source>
        <strain evidence="2">JCM 19831</strain>
    </source>
</reference>
<dbReference type="InterPro" id="IPR015943">
    <property type="entry name" value="WD40/YVTN_repeat-like_dom_sf"/>
</dbReference>
<dbReference type="EMBL" id="BMPI01000011">
    <property type="protein sequence ID" value="GGM25575.1"/>
    <property type="molecule type" value="Genomic_DNA"/>
</dbReference>
<evidence type="ECO:0000313" key="2">
    <source>
        <dbReference type="EMBL" id="GGM25575.1"/>
    </source>
</evidence>
<dbReference type="SUPFAM" id="SSF50939">
    <property type="entry name" value="Sialidases"/>
    <property type="match status" value="1"/>
</dbReference>
<name>A0A917TJD3_9ACTN</name>
<sequence>MTGLRTRFEELADTAAPPTRLSADAVYVKAWRRHRRRRAVAAAVVVAVVAGLGLAALRSEPDVVPPPPTQEGSGPVLSAAATDAGHLYAGVRGCDGCPAKLLGSDDGGRTWTVRQEDFGDGQVDAPAPGVLLRTTETMGDETGQSGPKVIRHNHVSLDGGRTWRELVLVAEEVPAVPPQGWLQCAPYRLNERCRLVAVDPVAGRMAPLASQPDLVVGAVSDQPASPGMWVTGTVPGIGGHPAVAFTPDRGRTWRVHAFDQPQVVHLAVASSDGRTGYAILSTRADDTDPAATASAGLAARVLLTTDGGATWRPVDPGHSLPIGGGYYISEDTYVAADGTHVVLIRDDRGPRWYVSSDQGQHYRAERPDGLPERPVVTGLRAPVQSAVPGVYLMFDADAVYRSADGRRWTRLPVPAER</sequence>
<gene>
    <name evidence="2" type="ORF">GCM10007977_028450</name>
</gene>
<proteinExistence type="predicted"/>
<keyword evidence="1" id="KW-1133">Transmembrane helix</keyword>